<proteinExistence type="predicted"/>
<dbReference type="Gramene" id="AET3Gv20559900.2">
    <property type="protein sequence ID" value="AET3Gv20559900.2"/>
    <property type="gene ID" value="AET3Gv20559900"/>
</dbReference>
<dbReference type="OMA" id="ARLRVMW"/>
<organism evidence="2 3">
    <name type="scientific">Aegilops tauschii subsp. strangulata</name>
    <name type="common">Goatgrass</name>
    <dbReference type="NCBI Taxonomy" id="200361"/>
    <lineage>
        <taxon>Eukaryota</taxon>
        <taxon>Viridiplantae</taxon>
        <taxon>Streptophyta</taxon>
        <taxon>Embryophyta</taxon>
        <taxon>Tracheophyta</taxon>
        <taxon>Spermatophyta</taxon>
        <taxon>Magnoliopsida</taxon>
        <taxon>Liliopsida</taxon>
        <taxon>Poales</taxon>
        <taxon>Poaceae</taxon>
        <taxon>BOP clade</taxon>
        <taxon>Pooideae</taxon>
        <taxon>Triticodae</taxon>
        <taxon>Triticeae</taxon>
        <taxon>Triticinae</taxon>
        <taxon>Aegilops</taxon>
    </lineage>
</organism>
<evidence type="ECO:0000313" key="3">
    <source>
        <dbReference type="Proteomes" id="UP000015105"/>
    </source>
</evidence>
<dbReference type="PANTHER" id="PTHR33640:SF8">
    <property type="entry name" value="TRANSMEMBRANE PROTEIN"/>
    <property type="match status" value="1"/>
</dbReference>
<dbReference type="GeneID" id="109739752"/>
<dbReference type="RefSeq" id="XP_020154397.1">
    <property type="nucleotide sequence ID" value="XM_020298808.4"/>
</dbReference>
<dbReference type="STRING" id="200361.A0A453F3M9"/>
<sequence>MAAAATDAGEWSSAARLRLVWRVVRAAELLGLAVLLSRSFPRLPYAASAASSALRLAASLLLHPRSIFVIANAIVLLLYVFSRRDPSSSSSASDQDAQDQFLSFTATPLLSPSTTEAPALAVETDAVFEDKQAVHVTVRAPRRSRSEKIGAGKLGGRRAGSPDMRWSDSDNGRRRRSTSSAAPEECGAEDEKEEFRKAVEAFIAKQQTRFHREESFVLVDGAGVGDDAQAITVAVK</sequence>
<evidence type="ECO:0000256" key="1">
    <source>
        <dbReference type="SAM" id="MobiDB-lite"/>
    </source>
</evidence>
<reference evidence="3" key="2">
    <citation type="journal article" date="2017" name="Nat. Plants">
        <title>The Aegilops tauschii genome reveals multiple impacts of transposons.</title>
        <authorList>
            <person name="Zhao G."/>
            <person name="Zou C."/>
            <person name="Li K."/>
            <person name="Wang K."/>
            <person name="Li T."/>
            <person name="Gao L."/>
            <person name="Zhang X."/>
            <person name="Wang H."/>
            <person name="Yang Z."/>
            <person name="Liu X."/>
            <person name="Jiang W."/>
            <person name="Mao L."/>
            <person name="Kong X."/>
            <person name="Jiao Y."/>
            <person name="Jia J."/>
        </authorList>
    </citation>
    <scope>NUCLEOTIDE SEQUENCE [LARGE SCALE GENOMIC DNA]</scope>
    <source>
        <strain evidence="3">cv. AL8/78</strain>
    </source>
</reference>
<evidence type="ECO:0008006" key="4">
    <source>
        <dbReference type="Google" id="ProtNLM"/>
    </source>
</evidence>
<reference evidence="2" key="4">
    <citation type="submission" date="2019-03" db="UniProtKB">
        <authorList>
            <consortium name="EnsemblPlants"/>
        </authorList>
    </citation>
    <scope>IDENTIFICATION</scope>
</reference>
<dbReference type="Proteomes" id="UP000015105">
    <property type="component" value="Chromosome 3D"/>
</dbReference>
<reference evidence="2" key="3">
    <citation type="journal article" date="2017" name="Nature">
        <title>Genome sequence of the progenitor of the wheat D genome Aegilops tauschii.</title>
        <authorList>
            <person name="Luo M.C."/>
            <person name="Gu Y.Q."/>
            <person name="Puiu D."/>
            <person name="Wang H."/>
            <person name="Twardziok S.O."/>
            <person name="Deal K.R."/>
            <person name="Huo N."/>
            <person name="Zhu T."/>
            <person name="Wang L."/>
            <person name="Wang Y."/>
            <person name="McGuire P.E."/>
            <person name="Liu S."/>
            <person name="Long H."/>
            <person name="Ramasamy R.K."/>
            <person name="Rodriguez J.C."/>
            <person name="Van S.L."/>
            <person name="Yuan L."/>
            <person name="Wang Z."/>
            <person name="Xia Z."/>
            <person name="Xiao L."/>
            <person name="Anderson O.D."/>
            <person name="Ouyang S."/>
            <person name="Liang Y."/>
            <person name="Zimin A.V."/>
            <person name="Pertea G."/>
            <person name="Qi P."/>
            <person name="Bennetzen J.L."/>
            <person name="Dai X."/>
            <person name="Dawson M.W."/>
            <person name="Muller H.G."/>
            <person name="Kugler K."/>
            <person name="Rivarola-Duarte L."/>
            <person name="Spannagl M."/>
            <person name="Mayer K.F.X."/>
            <person name="Lu F.H."/>
            <person name="Bevan M.W."/>
            <person name="Leroy P."/>
            <person name="Li P."/>
            <person name="You F.M."/>
            <person name="Sun Q."/>
            <person name="Liu Z."/>
            <person name="Lyons E."/>
            <person name="Wicker T."/>
            <person name="Salzberg S.L."/>
            <person name="Devos K.M."/>
            <person name="Dvorak J."/>
        </authorList>
    </citation>
    <scope>NUCLEOTIDE SEQUENCE [LARGE SCALE GENOMIC DNA]</scope>
    <source>
        <strain evidence="2">cv. AL8/78</strain>
    </source>
</reference>
<dbReference type="OrthoDB" id="689793at2759"/>
<dbReference type="KEGG" id="ats:109739752"/>
<evidence type="ECO:0000313" key="2">
    <source>
        <dbReference type="EnsemblPlants" id="AET3Gv20559900.2"/>
    </source>
</evidence>
<dbReference type="AlphaFoldDB" id="A0A453F3M9"/>
<protein>
    <recommendedName>
        <fullName evidence="4">DUF4408 domain-containing protein</fullName>
    </recommendedName>
</protein>
<dbReference type="PANTHER" id="PTHR33640">
    <property type="entry name" value="TRANSMEMBRANE PROTEIN"/>
    <property type="match status" value="1"/>
</dbReference>
<feature type="region of interest" description="Disordered" evidence="1">
    <location>
        <begin position="138"/>
        <end position="192"/>
    </location>
</feature>
<dbReference type="EnsemblPlants" id="AET3Gv20559900.2">
    <property type="protein sequence ID" value="AET3Gv20559900.2"/>
    <property type="gene ID" value="AET3Gv20559900"/>
</dbReference>
<name>A0A453F3M9_AEGTS</name>
<reference evidence="3" key="1">
    <citation type="journal article" date="2014" name="Science">
        <title>Ancient hybridizations among the ancestral genomes of bread wheat.</title>
        <authorList>
            <consortium name="International Wheat Genome Sequencing Consortium,"/>
            <person name="Marcussen T."/>
            <person name="Sandve S.R."/>
            <person name="Heier L."/>
            <person name="Spannagl M."/>
            <person name="Pfeifer M."/>
            <person name="Jakobsen K.S."/>
            <person name="Wulff B.B."/>
            <person name="Steuernagel B."/>
            <person name="Mayer K.F."/>
            <person name="Olsen O.A."/>
        </authorList>
    </citation>
    <scope>NUCLEOTIDE SEQUENCE [LARGE SCALE GENOMIC DNA]</scope>
    <source>
        <strain evidence="3">cv. AL8/78</strain>
    </source>
</reference>
<reference evidence="2" key="5">
    <citation type="journal article" date="2021" name="G3 (Bethesda)">
        <title>Aegilops tauschii genome assembly Aet v5.0 features greater sequence contiguity and improved annotation.</title>
        <authorList>
            <person name="Wang L."/>
            <person name="Zhu T."/>
            <person name="Rodriguez J.C."/>
            <person name="Deal K.R."/>
            <person name="Dubcovsky J."/>
            <person name="McGuire P.E."/>
            <person name="Lux T."/>
            <person name="Spannagl M."/>
            <person name="Mayer K.F.X."/>
            <person name="Baldrich P."/>
            <person name="Meyers B.C."/>
            <person name="Huo N."/>
            <person name="Gu Y.Q."/>
            <person name="Zhou H."/>
            <person name="Devos K.M."/>
            <person name="Bennetzen J.L."/>
            <person name="Unver T."/>
            <person name="Budak H."/>
            <person name="Gulick P.J."/>
            <person name="Galiba G."/>
            <person name="Kalapos B."/>
            <person name="Nelson D.R."/>
            <person name="Li P."/>
            <person name="You F.M."/>
            <person name="Luo M.C."/>
            <person name="Dvorak J."/>
        </authorList>
    </citation>
    <scope>NUCLEOTIDE SEQUENCE [LARGE SCALE GENOMIC DNA]</scope>
    <source>
        <strain evidence="2">cv. AL8/78</strain>
    </source>
</reference>
<keyword evidence="3" id="KW-1185">Reference proteome</keyword>
<accession>A0A453F3M9</accession>